<accession>A0AAN7UB56</accession>
<evidence type="ECO:0000313" key="2">
    <source>
        <dbReference type="Proteomes" id="UP001305414"/>
    </source>
</evidence>
<sequence length="156" mass="18506">MHLVISPLVGPHQWLYKVADQAWSQNLHDNNKREPGSIRNLNEIFWLRVCEVAMNDFLDVIVRGIREMPRLTHFRLEIYHSEFIIHRFDLRITDQRAHATWSSHPPPPFRPSEAVLASFNSLMHDRGLLFEFECIALPFPMYKFTGNPLLDYIEYF</sequence>
<name>A0AAN7UB56_9PEZI</name>
<dbReference type="Proteomes" id="UP001305414">
    <property type="component" value="Unassembled WGS sequence"/>
</dbReference>
<gene>
    <name evidence="1" type="ORF">RRF57_000989</name>
</gene>
<organism evidence="1 2">
    <name type="scientific">Xylaria bambusicola</name>
    <dbReference type="NCBI Taxonomy" id="326684"/>
    <lineage>
        <taxon>Eukaryota</taxon>
        <taxon>Fungi</taxon>
        <taxon>Dikarya</taxon>
        <taxon>Ascomycota</taxon>
        <taxon>Pezizomycotina</taxon>
        <taxon>Sordariomycetes</taxon>
        <taxon>Xylariomycetidae</taxon>
        <taxon>Xylariales</taxon>
        <taxon>Xylariaceae</taxon>
        <taxon>Xylaria</taxon>
    </lineage>
</organism>
<reference evidence="1 2" key="1">
    <citation type="submission" date="2023-10" db="EMBL/GenBank/DDBJ databases">
        <title>Draft genome sequence of Xylaria bambusicola isolate GMP-LS, the root and basal stem rot pathogen of sugarcane in Indonesia.</title>
        <authorList>
            <person name="Selvaraj P."/>
            <person name="Muralishankar V."/>
            <person name="Muruganantham S."/>
            <person name="Sp S."/>
            <person name="Haryani S."/>
            <person name="Lau K.J.X."/>
            <person name="Naqvi N.I."/>
        </authorList>
    </citation>
    <scope>NUCLEOTIDE SEQUENCE [LARGE SCALE GENOMIC DNA]</scope>
    <source>
        <strain evidence="1">GMP-LS</strain>
    </source>
</reference>
<protein>
    <submittedName>
        <fullName evidence="1">Uncharacterized protein</fullName>
    </submittedName>
</protein>
<dbReference type="EMBL" id="JAWHQM010000002">
    <property type="protein sequence ID" value="KAK5625273.1"/>
    <property type="molecule type" value="Genomic_DNA"/>
</dbReference>
<evidence type="ECO:0000313" key="1">
    <source>
        <dbReference type="EMBL" id="KAK5625273.1"/>
    </source>
</evidence>
<comment type="caution">
    <text evidence="1">The sequence shown here is derived from an EMBL/GenBank/DDBJ whole genome shotgun (WGS) entry which is preliminary data.</text>
</comment>
<proteinExistence type="predicted"/>
<keyword evidence="2" id="KW-1185">Reference proteome</keyword>
<dbReference type="AlphaFoldDB" id="A0AAN7UB56"/>